<gene>
    <name evidence="4" type="ORF">GCM10009854_46410</name>
</gene>
<comment type="caution">
    <text evidence="4">The sequence shown here is derived from an EMBL/GenBank/DDBJ whole genome shotgun (WGS) entry which is preliminary data.</text>
</comment>
<dbReference type="Proteomes" id="UP001501218">
    <property type="component" value="Unassembled WGS sequence"/>
</dbReference>
<sequence>MTTIQQQDTDPAEVAFAALSRCRALVEPALRAAVDRLPERMQQVAGYHLGWLDEQGNPVRGDRGKAMRPALVLLSASAVGGDPATAAPAAVAVELVHNFSLLHDDVMDGDVTRRHRPTAWTVFGSSTAILAGDALLILSADVLAASQHRESDTAIRTLNSAVLSLIDGQTEDIDFEERGDVGPEECQRMARNKTGALLGTACALGALYGGGSPEQVTRLRGFGEHLGLAFQHVDDLLGIWGDPATTGKPVFNDLRVRKKTLPVVSALSSATSAGHHLATLYQRDRSLNDAELARAADLITEAGGQAFSRHQADSLHAAALNDLRSCQPEPEAAEELRALSKLITRRDR</sequence>
<dbReference type="EMBL" id="BAAARA010000023">
    <property type="protein sequence ID" value="GAA2361717.1"/>
    <property type="molecule type" value="Genomic_DNA"/>
</dbReference>
<keyword evidence="3 4" id="KW-0808">Transferase</keyword>
<dbReference type="InterPro" id="IPR000092">
    <property type="entry name" value="Polyprenyl_synt"/>
</dbReference>
<dbReference type="NCBIfam" id="NF041169">
    <property type="entry name" value="f2_encap_cargo4"/>
    <property type="match status" value="1"/>
</dbReference>
<organism evidence="4 5">
    <name type="scientific">Saccharopolyspora halophila</name>
    <dbReference type="NCBI Taxonomy" id="405551"/>
    <lineage>
        <taxon>Bacteria</taxon>
        <taxon>Bacillati</taxon>
        <taxon>Actinomycetota</taxon>
        <taxon>Actinomycetes</taxon>
        <taxon>Pseudonocardiales</taxon>
        <taxon>Pseudonocardiaceae</taxon>
        <taxon>Saccharopolyspora</taxon>
    </lineage>
</organism>
<evidence type="ECO:0000256" key="3">
    <source>
        <dbReference type="RuleBase" id="RU004466"/>
    </source>
</evidence>
<dbReference type="PANTHER" id="PTHR12001">
    <property type="entry name" value="GERANYLGERANYL PYROPHOSPHATE SYNTHASE"/>
    <property type="match status" value="1"/>
</dbReference>
<evidence type="ECO:0000256" key="2">
    <source>
        <dbReference type="ARBA" id="ARBA00022842"/>
    </source>
</evidence>
<dbReference type="Gene3D" id="1.10.600.10">
    <property type="entry name" value="Farnesyl Diphosphate Synthase"/>
    <property type="match status" value="1"/>
</dbReference>
<keyword evidence="5" id="KW-1185">Reference proteome</keyword>
<evidence type="ECO:0000256" key="1">
    <source>
        <dbReference type="ARBA" id="ARBA00022723"/>
    </source>
</evidence>
<dbReference type="CDD" id="cd00685">
    <property type="entry name" value="Trans_IPPS_HT"/>
    <property type="match status" value="1"/>
</dbReference>
<dbReference type="RefSeq" id="WP_344137007.1">
    <property type="nucleotide sequence ID" value="NZ_BAAARA010000023.1"/>
</dbReference>
<accession>A0ABN3GUS1</accession>
<name>A0ABN3GUS1_9PSEU</name>
<dbReference type="SUPFAM" id="SSF48576">
    <property type="entry name" value="Terpenoid synthases"/>
    <property type="match status" value="1"/>
</dbReference>
<dbReference type="GO" id="GO:0016740">
    <property type="term" value="F:transferase activity"/>
    <property type="evidence" value="ECO:0007669"/>
    <property type="project" value="UniProtKB-KW"/>
</dbReference>
<dbReference type="PROSITE" id="PS00723">
    <property type="entry name" value="POLYPRENYL_SYNTHASE_1"/>
    <property type="match status" value="1"/>
</dbReference>
<keyword evidence="2" id="KW-0460">Magnesium</keyword>
<dbReference type="InterPro" id="IPR033749">
    <property type="entry name" value="Polyprenyl_synt_CS"/>
</dbReference>
<dbReference type="Pfam" id="PF00348">
    <property type="entry name" value="polyprenyl_synt"/>
    <property type="match status" value="1"/>
</dbReference>
<protein>
    <submittedName>
        <fullName evidence="4">Family 2 encapsulin nanocompartment cargo protein polyprenyl transferase</fullName>
    </submittedName>
</protein>
<dbReference type="SFLD" id="SFLDS00005">
    <property type="entry name" value="Isoprenoid_Synthase_Type_I"/>
    <property type="match status" value="1"/>
</dbReference>
<comment type="similarity">
    <text evidence="3">Belongs to the FPP/GGPP synthase family.</text>
</comment>
<dbReference type="SFLD" id="SFLDG01017">
    <property type="entry name" value="Polyprenyl_Transferase_Like"/>
    <property type="match status" value="1"/>
</dbReference>
<evidence type="ECO:0000313" key="4">
    <source>
        <dbReference type="EMBL" id="GAA2361717.1"/>
    </source>
</evidence>
<keyword evidence="1" id="KW-0479">Metal-binding</keyword>
<proteinExistence type="inferred from homology"/>
<evidence type="ECO:0000313" key="5">
    <source>
        <dbReference type="Proteomes" id="UP001501218"/>
    </source>
</evidence>
<dbReference type="PANTHER" id="PTHR12001:SF86">
    <property type="entry name" value="GERANYLGERANYL DIPHOSPHATE SYNTHASE"/>
    <property type="match status" value="1"/>
</dbReference>
<reference evidence="4 5" key="1">
    <citation type="journal article" date="2019" name="Int. J. Syst. Evol. Microbiol.">
        <title>The Global Catalogue of Microorganisms (GCM) 10K type strain sequencing project: providing services to taxonomists for standard genome sequencing and annotation.</title>
        <authorList>
            <consortium name="The Broad Institute Genomics Platform"/>
            <consortium name="The Broad Institute Genome Sequencing Center for Infectious Disease"/>
            <person name="Wu L."/>
            <person name="Ma J."/>
        </authorList>
    </citation>
    <scope>NUCLEOTIDE SEQUENCE [LARGE SCALE GENOMIC DNA]</scope>
    <source>
        <strain evidence="4 5">JCM 16221</strain>
    </source>
</reference>
<dbReference type="InterPro" id="IPR008949">
    <property type="entry name" value="Isoprenoid_synthase_dom_sf"/>
</dbReference>